<name>D7CNK8_SYNLT</name>
<accession>D7CNK8</accession>
<dbReference type="InterPro" id="IPR027417">
    <property type="entry name" value="P-loop_NTPase"/>
</dbReference>
<protein>
    <submittedName>
        <fullName evidence="2">ATPase associated with various cellular activities AAA_5</fullName>
    </submittedName>
</protein>
<evidence type="ECO:0000259" key="1">
    <source>
        <dbReference type="SMART" id="SM00382"/>
    </source>
</evidence>
<sequence>MYTVYTYRKLVFGGIIQTVNRPMSKDDELYMENLKRELHYDVASGLLKPLDVYPILAGGQEYLQLRRRVIEALAHGREWLQTASRPARRFRYYLYKWRVSMRVKNHFSPEKIMNEFTSLDYVCDETIAEAVYLALLLKKPLLVEGEPGVGKTEIAKVLAKMLNTQLIRLQCYEGLDESKALYEWNYQKQLLYIQGKDKAAEDVFAEEFLMVRPLLKAILAEDPAPVLLIDEIDKADEEFEAFLLEVLSDFQVSIPEFGTVKAKTIPYIVITNNDARELTNALKRRCIFLYIDYPTVEKEEKILLHRVPGIDKELAHQVAELMNALRKRTDLVKKPSIAEGIDFAQALTMEGITTVDDKVVDRLLPALLKTKEDITAFRKRGEGKWIGGF</sequence>
<dbReference type="SUPFAM" id="SSF52540">
    <property type="entry name" value="P-loop containing nucleoside triphosphate hydrolases"/>
    <property type="match status" value="1"/>
</dbReference>
<dbReference type="InterPro" id="IPR003593">
    <property type="entry name" value="AAA+_ATPase"/>
</dbReference>
<dbReference type="Pfam" id="PF07728">
    <property type="entry name" value="AAA_5"/>
    <property type="match status" value="1"/>
</dbReference>
<dbReference type="eggNOG" id="COG0714">
    <property type="taxonomic scope" value="Bacteria"/>
</dbReference>
<dbReference type="EMBL" id="CP002048">
    <property type="protein sequence ID" value="ADI02293.1"/>
    <property type="molecule type" value="Genomic_DNA"/>
</dbReference>
<reference evidence="3" key="1">
    <citation type="journal article" date="2010" name="Stand. Genomic Sci.">
        <title>Complete genome sequence of Syntrophothermus lipocalidus type strain (TGB-C1T).</title>
        <authorList>
            <consortium name="US DOE Joint Genome Institute (JGI-PGF)"/>
            <person name="Djao O."/>
            <person name="Zhang X."/>
            <person name="Lucas S."/>
            <person name="Lapidus A."/>
            <person name="Glavina Del Rio T."/>
            <person name="Nolan M."/>
            <person name="Tice H."/>
            <person name="Cheng J."/>
            <person name="Han C."/>
            <person name="Tapia R."/>
            <person name="Goodwin L."/>
            <person name="Pitluck S."/>
            <person name="Liolios K."/>
            <person name="Ivanova N."/>
            <person name="Mavromatis K."/>
            <person name="Mikhailova N."/>
            <person name="Ovchinnikova G."/>
            <person name="Pati A."/>
            <person name="Brambilla E."/>
            <person name="Chen A."/>
            <person name="Palaniappan K."/>
            <person name="Land M."/>
            <person name="Hauser L."/>
            <person name="Chang Y."/>
            <person name="Jeffries C."/>
            <person name="Rohde M."/>
            <person name="Sikorski J."/>
            <person name="Spring S."/>
            <person name="Goker M."/>
            <person name="Detter J."/>
            <person name="Woyke T."/>
            <person name="Bristow J."/>
            <person name="Eisen J."/>
            <person name="Markowitz V."/>
            <person name="Hugenholtz P."/>
            <person name="Kyrpides N."/>
            <person name="Klenk H."/>
        </authorList>
    </citation>
    <scope>NUCLEOTIDE SEQUENCE [LARGE SCALE GENOMIC DNA]</scope>
    <source>
        <strain evidence="3">DSM 12680 / TGB-C1</strain>
    </source>
</reference>
<proteinExistence type="predicted"/>
<evidence type="ECO:0000313" key="3">
    <source>
        <dbReference type="Proteomes" id="UP000000378"/>
    </source>
</evidence>
<gene>
    <name evidence="2" type="ordered locus">Slip_1530</name>
</gene>
<reference evidence="2 3" key="2">
    <citation type="journal article" date="2010" name="Stand. Genomic Sci.">
        <title>Complete genome sequence of Syntrophothermus lipocalidus type strain (TGB-C1).</title>
        <authorList>
            <person name="Djao O.D."/>
            <person name="Zhang X."/>
            <person name="Lucas S."/>
            <person name="Lapidus A."/>
            <person name="Del Rio T.G."/>
            <person name="Nolan M."/>
            <person name="Tice H."/>
            <person name="Cheng J.F."/>
            <person name="Han C."/>
            <person name="Tapia R."/>
            <person name="Goodwin L."/>
            <person name="Pitluck S."/>
            <person name="Liolios K."/>
            <person name="Ivanova N."/>
            <person name="Mavromatis K."/>
            <person name="Mikhailova N."/>
            <person name="Ovchinnikova G."/>
            <person name="Pati A."/>
            <person name="Brambilla E."/>
            <person name="Chen A."/>
            <person name="Palaniappan K."/>
            <person name="Land M."/>
            <person name="Hauser L."/>
            <person name="Chang Y.J."/>
            <person name="Jeffries C.D."/>
            <person name="Rohde M."/>
            <person name="Sikorski J."/>
            <person name="Spring S."/>
            <person name="Goker M."/>
            <person name="Detter J.C."/>
            <person name="Woyke T."/>
            <person name="Bristow J."/>
            <person name="Eisen J.A."/>
            <person name="Markowitz V."/>
            <person name="Hugenholtz P."/>
            <person name="Kyrpides N.C."/>
            <person name="Klenk H.P."/>
        </authorList>
    </citation>
    <scope>NUCLEOTIDE SEQUENCE [LARGE SCALE GENOMIC DNA]</scope>
    <source>
        <strain evidence="3">DSM 12680 / TGB-C1</strain>
    </source>
</reference>
<evidence type="ECO:0000313" key="2">
    <source>
        <dbReference type="EMBL" id="ADI02293.1"/>
    </source>
</evidence>
<keyword evidence="3" id="KW-1185">Reference proteome</keyword>
<feature type="domain" description="AAA+ ATPase" evidence="1">
    <location>
        <begin position="137"/>
        <end position="292"/>
    </location>
</feature>
<dbReference type="HOGENOM" id="CLU_051820_1_0_9"/>
<dbReference type="KEGG" id="slp:Slip_1530"/>
<dbReference type="GO" id="GO:0005524">
    <property type="term" value="F:ATP binding"/>
    <property type="evidence" value="ECO:0007669"/>
    <property type="project" value="InterPro"/>
</dbReference>
<dbReference type="GO" id="GO:0016887">
    <property type="term" value="F:ATP hydrolysis activity"/>
    <property type="evidence" value="ECO:0007669"/>
    <property type="project" value="InterPro"/>
</dbReference>
<dbReference type="Gene3D" id="3.40.50.300">
    <property type="entry name" value="P-loop containing nucleotide triphosphate hydrolases"/>
    <property type="match status" value="1"/>
</dbReference>
<organism evidence="2 3">
    <name type="scientific">Syntrophothermus lipocalidus (strain DSM 12680 / TGB-C1)</name>
    <dbReference type="NCBI Taxonomy" id="643648"/>
    <lineage>
        <taxon>Bacteria</taxon>
        <taxon>Bacillati</taxon>
        <taxon>Bacillota</taxon>
        <taxon>Clostridia</taxon>
        <taxon>Eubacteriales</taxon>
        <taxon>Syntrophomonadaceae</taxon>
        <taxon>Syntrophothermus</taxon>
    </lineage>
</organism>
<dbReference type="STRING" id="643648.Slip_1530"/>
<dbReference type="InterPro" id="IPR050764">
    <property type="entry name" value="CbbQ/NirQ/NorQ/GpvN"/>
</dbReference>
<dbReference type="AlphaFoldDB" id="D7CNK8"/>
<dbReference type="PANTHER" id="PTHR42759">
    <property type="entry name" value="MOXR FAMILY PROTEIN"/>
    <property type="match status" value="1"/>
</dbReference>
<dbReference type="CDD" id="cd00009">
    <property type="entry name" value="AAA"/>
    <property type="match status" value="1"/>
</dbReference>
<dbReference type="InterPro" id="IPR011704">
    <property type="entry name" value="ATPase_dyneun-rel_AAA"/>
</dbReference>
<dbReference type="PANTHER" id="PTHR42759:SF1">
    <property type="entry name" value="MAGNESIUM-CHELATASE SUBUNIT CHLD"/>
    <property type="match status" value="1"/>
</dbReference>
<dbReference type="SMART" id="SM00382">
    <property type="entry name" value="AAA"/>
    <property type="match status" value="1"/>
</dbReference>
<dbReference type="Proteomes" id="UP000000378">
    <property type="component" value="Chromosome"/>
</dbReference>